<feature type="compositionally biased region" description="Acidic residues" evidence="2">
    <location>
        <begin position="445"/>
        <end position="468"/>
    </location>
</feature>
<feature type="region of interest" description="Disordered" evidence="2">
    <location>
        <begin position="320"/>
        <end position="341"/>
    </location>
</feature>
<accession>A0A6A6DY47</accession>
<keyword evidence="4" id="KW-1185">Reference proteome</keyword>
<dbReference type="Gene3D" id="1.10.287.1490">
    <property type="match status" value="1"/>
</dbReference>
<dbReference type="Proteomes" id="UP000800200">
    <property type="component" value="Unassembled WGS sequence"/>
</dbReference>
<gene>
    <name evidence="3" type="ORF">K469DRAFT_787688</name>
</gene>
<protein>
    <submittedName>
        <fullName evidence="3">Uncharacterized protein</fullName>
    </submittedName>
</protein>
<proteinExistence type="predicted"/>
<organism evidence="3 4">
    <name type="scientific">Zopfia rhizophila CBS 207.26</name>
    <dbReference type="NCBI Taxonomy" id="1314779"/>
    <lineage>
        <taxon>Eukaryota</taxon>
        <taxon>Fungi</taxon>
        <taxon>Dikarya</taxon>
        <taxon>Ascomycota</taxon>
        <taxon>Pezizomycotina</taxon>
        <taxon>Dothideomycetes</taxon>
        <taxon>Dothideomycetes incertae sedis</taxon>
        <taxon>Zopfiaceae</taxon>
        <taxon>Zopfia</taxon>
    </lineage>
</organism>
<sequence length="540" mass="61011">MSLIFASCISKHELSPRARVKHLVAEMDKHAAVLRSNITDAEILTEIRLENLNSAKGIAGRMPKLVQKAKDAVTTLVQDYPTLLAIQSAVSTYVPMARLWDRVKMMSRVQAELNISRQQLADTKNMLASTEMKLSYMHGDLHYSRETSDDLRKQLIDLHKKINDMKAESHTSRQAFDSLNKRLTDARKMTSDMLHELLSLRQNDGTLRQYLHDAYSRMSYMNNGYINLQQTYNKVRKQLEEANKKMEVTQTELGHSHKDSNYLHKRLEECQKKTSVIQAHTKTESLTPDQAHESECSADLHVQLAAMKKEVMKLQVDLQIARSTPTGSQKPSSEESDGNGRVKMLQKEIQVLKKELNKDKADLNLLAAKNKLNECTGGQNCRCQGHLELSLAWAKSMYKELEEDWNEAFVSEKRALEKVKELETLISAMKLDTLDQVDQNSSEAEGLEDGKEIEDGDNVEEREEKDEDEVVFILESEAAEARAARLPVKNHEAVPGDDFVVPARPADPIGSPVQTGAKAKGSEDHARYLRKTFLRALGCA</sequence>
<evidence type="ECO:0000313" key="4">
    <source>
        <dbReference type="Proteomes" id="UP000800200"/>
    </source>
</evidence>
<reference evidence="3" key="1">
    <citation type="journal article" date="2020" name="Stud. Mycol.">
        <title>101 Dothideomycetes genomes: a test case for predicting lifestyles and emergence of pathogens.</title>
        <authorList>
            <person name="Haridas S."/>
            <person name="Albert R."/>
            <person name="Binder M."/>
            <person name="Bloem J."/>
            <person name="Labutti K."/>
            <person name="Salamov A."/>
            <person name="Andreopoulos B."/>
            <person name="Baker S."/>
            <person name="Barry K."/>
            <person name="Bills G."/>
            <person name="Bluhm B."/>
            <person name="Cannon C."/>
            <person name="Castanera R."/>
            <person name="Culley D."/>
            <person name="Daum C."/>
            <person name="Ezra D."/>
            <person name="Gonzalez J."/>
            <person name="Henrissat B."/>
            <person name="Kuo A."/>
            <person name="Liang C."/>
            <person name="Lipzen A."/>
            <person name="Lutzoni F."/>
            <person name="Magnuson J."/>
            <person name="Mondo S."/>
            <person name="Nolan M."/>
            <person name="Ohm R."/>
            <person name="Pangilinan J."/>
            <person name="Park H.-J."/>
            <person name="Ramirez L."/>
            <person name="Alfaro M."/>
            <person name="Sun H."/>
            <person name="Tritt A."/>
            <person name="Yoshinaga Y."/>
            <person name="Zwiers L.-H."/>
            <person name="Turgeon B."/>
            <person name="Goodwin S."/>
            <person name="Spatafora J."/>
            <person name="Crous P."/>
            <person name="Grigoriev I."/>
        </authorList>
    </citation>
    <scope>NUCLEOTIDE SEQUENCE</scope>
    <source>
        <strain evidence="3">CBS 207.26</strain>
    </source>
</reference>
<feature type="region of interest" description="Disordered" evidence="2">
    <location>
        <begin position="436"/>
        <end position="468"/>
    </location>
</feature>
<evidence type="ECO:0000313" key="3">
    <source>
        <dbReference type="EMBL" id="KAF2182900.1"/>
    </source>
</evidence>
<name>A0A6A6DY47_9PEZI</name>
<evidence type="ECO:0000256" key="1">
    <source>
        <dbReference type="SAM" id="Coils"/>
    </source>
</evidence>
<evidence type="ECO:0000256" key="2">
    <source>
        <dbReference type="SAM" id="MobiDB-lite"/>
    </source>
</evidence>
<feature type="coiled-coil region" evidence="1">
    <location>
        <begin position="225"/>
        <end position="252"/>
    </location>
</feature>
<dbReference type="EMBL" id="ML994646">
    <property type="protein sequence ID" value="KAF2182900.1"/>
    <property type="molecule type" value="Genomic_DNA"/>
</dbReference>
<feature type="region of interest" description="Disordered" evidence="2">
    <location>
        <begin position="494"/>
        <end position="522"/>
    </location>
</feature>
<keyword evidence="1" id="KW-0175">Coiled coil</keyword>
<dbReference type="AlphaFoldDB" id="A0A6A6DY47"/>
<feature type="compositionally biased region" description="Polar residues" evidence="2">
    <location>
        <begin position="321"/>
        <end position="331"/>
    </location>
</feature>
<feature type="coiled-coil region" evidence="1">
    <location>
        <begin position="106"/>
        <end position="168"/>
    </location>
</feature>